<reference evidence="2 3" key="1">
    <citation type="submission" date="2024-05" db="EMBL/GenBank/DDBJ databases">
        <title>Genome sequencing and assembly of Indian major carp, Cirrhinus mrigala (Hamilton, 1822).</title>
        <authorList>
            <person name="Mohindra V."/>
            <person name="Chowdhury L.M."/>
            <person name="Lal K."/>
            <person name="Jena J.K."/>
        </authorList>
    </citation>
    <scope>NUCLEOTIDE SEQUENCE [LARGE SCALE GENOMIC DNA]</scope>
    <source>
        <strain evidence="2">CM1030</strain>
        <tissue evidence="2">Blood</tissue>
    </source>
</reference>
<dbReference type="InterPro" id="IPR043128">
    <property type="entry name" value="Rev_trsase/Diguanyl_cyclase"/>
</dbReference>
<dbReference type="Proteomes" id="UP001529510">
    <property type="component" value="Unassembled WGS sequence"/>
</dbReference>
<dbReference type="InterPro" id="IPR043502">
    <property type="entry name" value="DNA/RNA_pol_sf"/>
</dbReference>
<feature type="compositionally biased region" description="Polar residues" evidence="1">
    <location>
        <begin position="610"/>
        <end position="619"/>
    </location>
</feature>
<feature type="region of interest" description="Disordered" evidence="1">
    <location>
        <begin position="55"/>
        <end position="107"/>
    </location>
</feature>
<feature type="region of interest" description="Disordered" evidence="1">
    <location>
        <begin position="527"/>
        <end position="632"/>
    </location>
</feature>
<dbReference type="EMBL" id="JAMKFB020000720">
    <property type="protein sequence ID" value="KAL0147865.1"/>
    <property type="molecule type" value="Genomic_DNA"/>
</dbReference>
<evidence type="ECO:0000256" key="1">
    <source>
        <dbReference type="SAM" id="MobiDB-lite"/>
    </source>
</evidence>
<name>A0ABD0ME25_CIRMR</name>
<evidence type="ECO:0000313" key="3">
    <source>
        <dbReference type="Proteomes" id="UP001529510"/>
    </source>
</evidence>
<dbReference type="InterPro" id="IPR052055">
    <property type="entry name" value="Hepadnavirus_pol/RT"/>
</dbReference>
<gene>
    <name evidence="2" type="ORF">M9458_056824</name>
</gene>
<keyword evidence="3" id="KW-1185">Reference proteome</keyword>
<dbReference type="PANTHER" id="PTHR33050">
    <property type="entry name" value="REVERSE TRANSCRIPTASE DOMAIN-CONTAINING PROTEIN"/>
    <property type="match status" value="1"/>
</dbReference>
<dbReference type="AlphaFoldDB" id="A0ABD0ME25"/>
<feature type="compositionally biased region" description="Low complexity" evidence="1">
    <location>
        <begin position="88"/>
        <end position="100"/>
    </location>
</feature>
<feature type="compositionally biased region" description="Polar residues" evidence="1">
    <location>
        <begin position="560"/>
        <end position="578"/>
    </location>
</feature>
<feature type="region of interest" description="Disordered" evidence="1">
    <location>
        <begin position="131"/>
        <end position="159"/>
    </location>
</feature>
<feature type="compositionally biased region" description="Polar residues" evidence="1">
    <location>
        <begin position="586"/>
        <end position="597"/>
    </location>
</feature>
<evidence type="ECO:0008006" key="4">
    <source>
        <dbReference type="Google" id="ProtNLM"/>
    </source>
</evidence>
<sequence length="722" mass="77910">MPRRFCRACKAPLHAADTHSECISCLGLETECPHCGDMSLSSLRSRIAFFSQRDSAPSALPFPPSQEPVKKKQRGRGSQRSELGKLTSAQPPRASPSPQREGSPVLFTRPDIDLVSFGWSEDDMLDSMSLAGSDAEELSGSINDPAPLPSTDTSDPRTRTGIDAELFRVLTRAVDKLGLEWSPPEEPPRSLLDEWFLPGRHQAPLQRASPFLPEVHEELTRSWRAPYSARLRTSSSSALISVDGAEDKGYEKLPPLDESVAAHLCPPTAIGWKAKASHPSKPCRTTSALAGRAYTATLHGNSPSSDKSALDPATMTELRSATDLALRATKATAQAIGRSMASLVVLERHLWLTLTEIKDADKVPFLDAPISPTGLFGPSVEGFAERFSAAQKTSQAMQHFLPTSEVLILLEKGAIEVVHPAQSESGFYSRYFLVPKKDGGLRPILDLRHLNRALMKRPFKMLTLKQILSHVRPGDWFLSLDLKDAYFHIQIAPHHTILEIRLRGCGLSIHGPALQLIPGSPHVYKVHGRGSCPSETEGNPRPQLPRRLARSGPVRGRAVISQSSSPQPLRVPRTQSQSDQERAAPQPTNLVSGSNFRFDSVESYGRARASSGNTATSGLIQGRSPLPPQEVSKDARPYGFCIPSARIGPAAYAAPSALAETTGSTSCMASRTFACQGGPGLCGSPGPLEKPTMVGEGRALGVGLQKEGGHDRCLQQRLGGAV</sequence>
<dbReference type="Gene3D" id="3.10.10.10">
    <property type="entry name" value="HIV Type 1 Reverse Transcriptase, subunit A, domain 1"/>
    <property type="match status" value="1"/>
</dbReference>
<accession>A0ABD0ME25</accession>
<protein>
    <recommendedName>
        <fullName evidence="4">Reverse transcriptase domain-containing protein</fullName>
    </recommendedName>
</protein>
<organism evidence="2 3">
    <name type="scientific">Cirrhinus mrigala</name>
    <name type="common">Mrigala</name>
    <dbReference type="NCBI Taxonomy" id="683832"/>
    <lineage>
        <taxon>Eukaryota</taxon>
        <taxon>Metazoa</taxon>
        <taxon>Chordata</taxon>
        <taxon>Craniata</taxon>
        <taxon>Vertebrata</taxon>
        <taxon>Euteleostomi</taxon>
        <taxon>Actinopterygii</taxon>
        <taxon>Neopterygii</taxon>
        <taxon>Teleostei</taxon>
        <taxon>Ostariophysi</taxon>
        <taxon>Cypriniformes</taxon>
        <taxon>Cyprinidae</taxon>
        <taxon>Labeoninae</taxon>
        <taxon>Labeonini</taxon>
        <taxon>Cirrhinus</taxon>
    </lineage>
</organism>
<dbReference type="SUPFAM" id="SSF56672">
    <property type="entry name" value="DNA/RNA polymerases"/>
    <property type="match status" value="1"/>
</dbReference>
<proteinExistence type="predicted"/>
<dbReference type="PANTHER" id="PTHR33050:SF7">
    <property type="entry name" value="RIBONUCLEASE H"/>
    <property type="match status" value="1"/>
</dbReference>
<evidence type="ECO:0000313" key="2">
    <source>
        <dbReference type="EMBL" id="KAL0147865.1"/>
    </source>
</evidence>
<dbReference type="Gene3D" id="3.30.70.270">
    <property type="match status" value="1"/>
</dbReference>
<comment type="caution">
    <text evidence="2">The sequence shown here is derived from an EMBL/GenBank/DDBJ whole genome shotgun (WGS) entry which is preliminary data.</text>
</comment>